<keyword evidence="1" id="KW-0812">Transmembrane</keyword>
<dbReference type="RefSeq" id="WP_252740694.1">
    <property type="nucleotide sequence ID" value="NZ_JAMXIB010000003.1"/>
</dbReference>
<keyword evidence="3" id="KW-1185">Reference proteome</keyword>
<evidence type="ECO:0000256" key="1">
    <source>
        <dbReference type="SAM" id="Phobius"/>
    </source>
</evidence>
<feature type="transmembrane region" description="Helical" evidence="1">
    <location>
        <begin position="90"/>
        <end position="117"/>
    </location>
</feature>
<feature type="transmembrane region" description="Helical" evidence="1">
    <location>
        <begin position="12"/>
        <end position="38"/>
    </location>
</feature>
<evidence type="ECO:0000313" key="2">
    <source>
        <dbReference type="EMBL" id="MCO5724316.1"/>
    </source>
</evidence>
<sequence>MNDKQRELVKTARVAGIWYLLLAVSGILGFMVFHPQVYSSDPVETLTNLTDPDSLARLRLIFELLLVLSQALAALWFYRLFRSISDWKAWAVGIWGTINAVVIMISAISMAAAIQIANSSAQSYDDKMVLIALLGELIKHSWNIGGLFFGLWLIPMGHIVVTSKRWPLWLGRVLVLGGVGYIVSTLLYYAGVKHSLLDVLTIPATLGEFWMIGYLLIYGIRPGDEPEQ</sequence>
<gene>
    <name evidence="2" type="ORF">NG653_05585</name>
</gene>
<feature type="transmembrane region" description="Helical" evidence="1">
    <location>
        <begin position="58"/>
        <end position="78"/>
    </location>
</feature>
<dbReference type="Proteomes" id="UP001206312">
    <property type="component" value="Unassembled WGS sequence"/>
</dbReference>
<dbReference type="EMBL" id="JAMXIB010000003">
    <property type="protein sequence ID" value="MCO5724316.1"/>
    <property type="molecule type" value="Genomic_DNA"/>
</dbReference>
<proteinExistence type="predicted"/>
<evidence type="ECO:0000313" key="3">
    <source>
        <dbReference type="Proteomes" id="UP001206312"/>
    </source>
</evidence>
<keyword evidence="1" id="KW-1133">Transmembrane helix</keyword>
<feature type="transmembrane region" description="Helical" evidence="1">
    <location>
        <begin position="129"/>
        <end position="154"/>
    </location>
</feature>
<keyword evidence="1" id="KW-0472">Membrane</keyword>
<dbReference type="InterPro" id="IPR025495">
    <property type="entry name" value="DUF4386"/>
</dbReference>
<protein>
    <submittedName>
        <fullName evidence="2">DUF4386 domain-containing protein</fullName>
    </submittedName>
</protein>
<comment type="caution">
    <text evidence="2">The sequence shown here is derived from an EMBL/GenBank/DDBJ whole genome shotgun (WGS) entry which is preliminary data.</text>
</comment>
<organism evidence="2 3">
    <name type="scientific">Robiginitalea marina</name>
    <dbReference type="NCBI Taxonomy" id="2954105"/>
    <lineage>
        <taxon>Bacteria</taxon>
        <taxon>Pseudomonadati</taxon>
        <taxon>Bacteroidota</taxon>
        <taxon>Flavobacteriia</taxon>
        <taxon>Flavobacteriales</taxon>
        <taxon>Flavobacteriaceae</taxon>
        <taxon>Robiginitalea</taxon>
    </lineage>
</organism>
<dbReference type="Pfam" id="PF14329">
    <property type="entry name" value="DUF4386"/>
    <property type="match status" value="1"/>
</dbReference>
<accession>A0ABT1AWQ5</accession>
<name>A0ABT1AWQ5_9FLAO</name>
<reference evidence="2 3" key="1">
    <citation type="submission" date="2022-06" db="EMBL/GenBank/DDBJ databases">
        <authorList>
            <person name="Xuan X."/>
        </authorList>
    </citation>
    <scope>NUCLEOTIDE SEQUENCE [LARGE SCALE GENOMIC DNA]</scope>
    <source>
        <strain evidence="2 3">2V75</strain>
    </source>
</reference>
<feature type="transmembrane region" description="Helical" evidence="1">
    <location>
        <begin position="166"/>
        <end position="190"/>
    </location>
</feature>
<feature type="transmembrane region" description="Helical" evidence="1">
    <location>
        <begin position="202"/>
        <end position="220"/>
    </location>
</feature>